<feature type="transmembrane region" description="Helical" evidence="9">
    <location>
        <begin position="53"/>
        <end position="71"/>
    </location>
</feature>
<keyword evidence="5 9" id="KW-0812">Transmembrane</keyword>
<evidence type="ECO:0000313" key="12">
    <source>
        <dbReference type="Proteomes" id="UP000288587"/>
    </source>
</evidence>
<evidence type="ECO:0000256" key="9">
    <source>
        <dbReference type="RuleBase" id="RU369079"/>
    </source>
</evidence>
<keyword evidence="4 9" id="KW-0997">Cell inner membrane</keyword>
<dbReference type="InterPro" id="IPR007387">
    <property type="entry name" value="TRAP_DctQ"/>
</dbReference>
<evidence type="ECO:0000256" key="6">
    <source>
        <dbReference type="ARBA" id="ARBA00022989"/>
    </source>
</evidence>
<keyword evidence="3" id="KW-1003">Cell membrane</keyword>
<comment type="similarity">
    <text evidence="8 9">Belongs to the TRAP transporter small permease family.</text>
</comment>
<dbReference type="InterPro" id="IPR055348">
    <property type="entry name" value="DctQ"/>
</dbReference>
<evidence type="ECO:0000259" key="10">
    <source>
        <dbReference type="Pfam" id="PF04290"/>
    </source>
</evidence>
<evidence type="ECO:0000256" key="2">
    <source>
        <dbReference type="ARBA" id="ARBA00022448"/>
    </source>
</evidence>
<evidence type="ECO:0000256" key="7">
    <source>
        <dbReference type="ARBA" id="ARBA00023136"/>
    </source>
</evidence>
<keyword evidence="6 9" id="KW-1133">Transmembrane helix</keyword>
<evidence type="ECO:0000256" key="4">
    <source>
        <dbReference type="ARBA" id="ARBA00022519"/>
    </source>
</evidence>
<dbReference type="PANTHER" id="PTHR35011">
    <property type="entry name" value="2,3-DIKETO-L-GULONATE TRAP TRANSPORTER SMALL PERMEASE PROTEIN YIAM"/>
    <property type="match status" value="1"/>
</dbReference>
<evidence type="ECO:0000256" key="8">
    <source>
        <dbReference type="ARBA" id="ARBA00038436"/>
    </source>
</evidence>
<comment type="subunit">
    <text evidence="9">The complex comprises the extracytoplasmic solute receptor protein and the two transmembrane proteins.</text>
</comment>
<keyword evidence="2 9" id="KW-0813">Transport</keyword>
<feature type="transmembrane region" description="Helical" evidence="9">
    <location>
        <begin position="134"/>
        <end position="151"/>
    </location>
</feature>
<evidence type="ECO:0000256" key="1">
    <source>
        <dbReference type="ARBA" id="ARBA00004429"/>
    </source>
</evidence>
<reference evidence="11 12" key="1">
    <citation type="submission" date="2019-01" db="EMBL/GenBank/DDBJ databases">
        <authorList>
            <person name="Chen W.-M."/>
        </authorList>
    </citation>
    <scope>NUCLEOTIDE SEQUENCE [LARGE SCALE GENOMIC DNA]</scope>
    <source>
        <strain evidence="11 12">CCP-18</strain>
    </source>
</reference>
<keyword evidence="7 9" id="KW-0472">Membrane</keyword>
<accession>A0A437LRU5</accession>
<dbReference type="GO" id="GO:0022857">
    <property type="term" value="F:transmembrane transporter activity"/>
    <property type="evidence" value="ECO:0007669"/>
    <property type="project" value="UniProtKB-UniRule"/>
</dbReference>
<evidence type="ECO:0000313" key="11">
    <source>
        <dbReference type="EMBL" id="RVT88124.1"/>
    </source>
</evidence>
<dbReference type="OrthoDB" id="9795655at2"/>
<dbReference type="Proteomes" id="UP000288587">
    <property type="component" value="Unassembled WGS sequence"/>
</dbReference>
<dbReference type="PANTHER" id="PTHR35011:SF4">
    <property type="entry name" value="SLL1102 PROTEIN"/>
    <property type="match status" value="1"/>
</dbReference>
<keyword evidence="12" id="KW-1185">Reference proteome</keyword>
<evidence type="ECO:0000256" key="3">
    <source>
        <dbReference type="ARBA" id="ARBA00022475"/>
    </source>
</evidence>
<protein>
    <recommendedName>
        <fullName evidence="9">TRAP transporter small permease protein</fullName>
    </recommendedName>
</protein>
<feature type="transmembrane region" description="Helical" evidence="9">
    <location>
        <begin position="92"/>
        <end position="114"/>
    </location>
</feature>
<dbReference type="AlphaFoldDB" id="A0A437LRU5"/>
<dbReference type="EMBL" id="SACM01000001">
    <property type="protein sequence ID" value="RVT88124.1"/>
    <property type="molecule type" value="Genomic_DNA"/>
</dbReference>
<proteinExistence type="inferred from homology"/>
<comment type="caution">
    <text evidence="11">The sequence shown here is derived from an EMBL/GenBank/DDBJ whole genome shotgun (WGS) entry which is preliminary data.</text>
</comment>
<sequence>MKFLVFASQAIDRLGLLIGHGIRWLILASVLISAGNAVMRKAFDIGSNAFLEVQWYLFSAVFLLGAGYVFLRNAHVRIDFLAGRLSERAQAVIDIVGILVVVAPLTVLLVNLSWPLFHQAWVSGEMSQNAGGLIRWPVLLLMPLGFGLLLLQAASELIKRVAFLTGHLPHAITPEVKAAEASEQGASA</sequence>
<dbReference type="GO" id="GO:0005886">
    <property type="term" value="C:plasma membrane"/>
    <property type="evidence" value="ECO:0007669"/>
    <property type="project" value="UniProtKB-SubCell"/>
</dbReference>
<comment type="subcellular location">
    <subcellularLocation>
        <location evidence="1 9">Cell inner membrane</location>
        <topology evidence="1 9">Multi-pass membrane protein</topology>
    </subcellularLocation>
</comment>
<comment type="function">
    <text evidence="9">Part of the tripartite ATP-independent periplasmic (TRAP) transport system.</text>
</comment>
<dbReference type="Pfam" id="PF04290">
    <property type="entry name" value="DctQ"/>
    <property type="match status" value="1"/>
</dbReference>
<feature type="domain" description="Tripartite ATP-independent periplasmic transporters DctQ component" evidence="10">
    <location>
        <begin position="31"/>
        <end position="161"/>
    </location>
</feature>
<evidence type="ECO:0000256" key="5">
    <source>
        <dbReference type="ARBA" id="ARBA00022692"/>
    </source>
</evidence>
<gene>
    <name evidence="11" type="ORF">EOD73_03720</name>
</gene>
<organism evidence="11 12">
    <name type="scientific">Inhella crocodyli</name>
    <dbReference type="NCBI Taxonomy" id="2499851"/>
    <lineage>
        <taxon>Bacteria</taxon>
        <taxon>Pseudomonadati</taxon>
        <taxon>Pseudomonadota</taxon>
        <taxon>Betaproteobacteria</taxon>
        <taxon>Burkholderiales</taxon>
        <taxon>Sphaerotilaceae</taxon>
        <taxon>Inhella</taxon>
    </lineage>
</organism>
<name>A0A437LRU5_9BURK</name>
<feature type="transmembrane region" description="Helical" evidence="9">
    <location>
        <begin position="21"/>
        <end position="38"/>
    </location>
</feature>